<dbReference type="InterPro" id="IPR001011">
    <property type="entry name" value="Acid_Pase_classA_bac"/>
</dbReference>
<dbReference type="RefSeq" id="WP_147914494.1">
    <property type="nucleotide sequence ID" value="NZ_JBHUEJ010000034.1"/>
</dbReference>
<evidence type="ECO:0000313" key="4">
    <source>
        <dbReference type="EMBL" id="MFD1711825.1"/>
    </source>
</evidence>
<dbReference type="EC" id="3.1.3.2" evidence="1"/>
<organism evidence="4 5">
    <name type="scientific">Ottowia flava</name>
    <dbReference type="NCBI Taxonomy" id="2675430"/>
    <lineage>
        <taxon>Bacteria</taxon>
        <taxon>Pseudomonadati</taxon>
        <taxon>Pseudomonadota</taxon>
        <taxon>Betaproteobacteria</taxon>
        <taxon>Burkholderiales</taxon>
        <taxon>Comamonadaceae</taxon>
        <taxon>Ottowia</taxon>
    </lineage>
</organism>
<dbReference type="Gene3D" id="1.20.144.10">
    <property type="entry name" value="Phosphatidic acid phosphatase type 2/haloperoxidase"/>
    <property type="match status" value="1"/>
</dbReference>
<keyword evidence="2" id="KW-0732">Signal</keyword>
<dbReference type="InterPro" id="IPR000326">
    <property type="entry name" value="PAP2/HPO"/>
</dbReference>
<sequence length="285" mass="29691">MKRHATWALACCAALLGACASTPSTTATPSVRADEVGEYRAGSGLLKGYLAAGEAPDSLALVPAPPAADSPAYAADVATARRLAALVPGPRGAQARKDAQLRFPDAASTFSCALGVRVSEADTPHLNMLPRRTLTDAGLATYKAKNHYNRTRPFVALKHPTCTPDEEAKLSKDGSYPSGHASLGWAWALSLAEVAPERANEILQRGRAFGQSRSVCGVHWQSDIQAGWLVGAATVARLHSNADYRAQLAAARNEVAKARQAGTVPNAADCSAEAAALAETSQLAP</sequence>
<dbReference type="PIRSF" id="PIRSF000897">
    <property type="entry name" value="Acid_Ptase_ClsA"/>
    <property type="match status" value="1"/>
</dbReference>
<feature type="signal peptide" evidence="2">
    <location>
        <begin position="1"/>
        <end position="20"/>
    </location>
</feature>
<keyword evidence="5" id="KW-1185">Reference proteome</keyword>
<protein>
    <recommendedName>
        <fullName evidence="1">Acid phosphatase</fullName>
        <ecNumber evidence="1">3.1.3.2</ecNumber>
    </recommendedName>
</protein>
<dbReference type="Pfam" id="PF01569">
    <property type="entry name" value="PAP2"/>
    <property type="match status" value="1"/>
</dbReference>
<dbReference type="InterPro" id="IPR036938">
    <property type="entry name" value="PAP2/HPO_sf"/>
</dbReference>
<dbReference type="PROSITE" id="PS51257">
    <property type="entry name" value="PROKAR_LIPOPROTEIN"/>
    <property type="match status" value="1"/>
</dbReference>
<dbReference type="SUPFAM" id="SSF48317">
    <property type="entry name" value="Acid phosphatase/Vanadium-dependent haloperoxidase"/>
    <property type="match status" value="1"/>
</dbReference>
<dbReference type="Proteomes" id="UP001597304">
    <property type="component" value="Unassembled WGS sequence"/>
</dbReference>
<feature type="chain" id="PRO_5046873138" description="Acid phosphatase" evidence="2">
    <location>
        <begin position="21"/>
        <end position="285"/>
    </location>
</feature>
<feature type="domain" description="Phosphatidic acid phosphatase type 2/haloperoxidase" evidence="3">
    <location>
        <begin position="123"/>
        <end position="239"/>
    </location>
</feature>
<evidence type="ECO:0000256" key="2">
    <source>
        <dbReference type="SAM" id="SignalP"/>
    </source>
</evidence>
<comment type="catalytic activity">
    <reaction evidence="1">
        <text>a phosphate monoester + H2O = an alcohol + phosphate</text>
        <dbReference type="Rhea" id="RHEA:15017"/>
        <dbReference type="ChEBI" id="CHEBI:15377"/>
        <dbReference type="ChEBI" id="CHEBI:30879"/>
        <dbReference type="ChEBI" id="CHEBI:43474"/>
        <dbReference type="ChEBI" id="CHEBI:67140"/>
        <dbReference type="EC" id="3.1.3.2"/>
    </reaction>
</comment>
<evidence type="ECO:0000313" key="5">
    <source>
        <dbReference type="Proteomes" id="UP001597304"/>
    </source>
</evidence>
<reference evidence="5" key="1">
    <citation type="journal article" date="2019" name="Int. J. Syst. Evol. Microbiol.">
        <title>The Global Catalogue of Microorganisms (GCM) 10K type strain sequencing project: providing services to taxonomists for standard genome sequencing and annotation.</title>
        <authorList>
            <consortium name="The Broad Institute Genomics Platform"/>
            <consortium name="The Broad Institute Genome Sequencing Center for Infectious Disease"/>
            <person name="Wu L."/>
            <person name="Ma J."/>
        </authorList>
    </citation>
    <scope>NUCLEOTIDE SEQUENCE [LARGE SCALE GENOMIC DNA]</scope>
    <source>
        <strain evidence="5">LMG 29247</strain>
    </source>
</reference>
<evidence type="ECO:0000256" key="1">
    <source>
        <dbReference type="PIRNR" id="PIRNR000897"/>
    </source>
</evidence>
<dbReference type="CDD" id="cd03397">
    <property type="entry name" value="PAP2_acid_phosphatase"/>
    <property type="match status" value="1"/>
</dbReference>
<accession>A0ABW4KUV7</accession>
<comment type="similarity">
    <text evidence="1">Belongs to the class A bacterial acid phosphatase family.</text>
</comment>
<evidence type="ECO:0000259" key="3">
    <source>
        <dbReference type="SMART" id="SM00014"/>
    </source>
</evidence>
<comment type="caution">
    <text evidence="4">The sequence shown here is derived from an EMBL/GenBank/DDBJ whole genome shotgun (WGS) entry which is preliminary data.</text>
</comment>
<gene>
    <name evidence="4" type="ORF">ACFSF0_14510</name>
</gene>
<keyword evidence="1" id="KW-0378">Hydrolase</keyword>
<dbReference type="EMBL" id="JBHUEJ010000034">
    <property type="protein sequence ID" value="MFD1711825.1"/>
    <property type="molecule type" value="Genomic_DNA"/>
</dbReference>
<dbReference type="PRINTS" id="PR00483">
    <property type="entry name" value="BACPHPHTASE"/>
</dbReference>
<proteinExistence type="inferred from homology"/>
<name>A0ABW4KUV7_9BURK</name>
<dbReference type="SMART" id="SM00014">
    <property type="entry name" value="acidPPc"/>
    <property type="match status" value="1"/>
</dbReference>